<dbReference type="PANTHER" id="PTHR31929">
    <property type="entry name" value="SAUR-LIKE AUXIN-RESPONSIVE PROTEIN FAMILY-RELATED"/>
    <property type="match status" value="1"/>
</dbReference>
<name>A0A8K0DSE0_9ROSA</name>
<evidence type="ECO:0000313" key="2">
    <source>
        <dbReference type="EMBL" id="KAF3435816.1"/>
    </source>
</evidence>
<sequence length="99" mass="11131">MAIRFPGVFHAKQMLRRSSLFARQATSSTSVGVPKGHFAVYVGEKEKKRYVVPVTLLNLPSFQELLSKAEEEFGYDHPMGGLTIPCREDVFLHLTAHLN</sequence>
<reference evidence="2" key="1">
    <citation type="submission" date="2020-03" db="EMBL/GenBank/DDBJ databases">
        <title>A high-quality chromosome-level genome assembly of a woody plant with both climbing and erect habits, Rhamnella rubrinervis.</title>
        <authorList>
            <person name="Lu Z."/>
            <person name="Yang Y."/>
            <person name="Zhu X."/>
            <person name="Sun Y."/>
        </authorList>
    </citation>
    <scope>NUCLEOTIDE SEQUENCE</scope>
    <source>
        <strain evidence="2">BYM</strain>
        <tissue evidence="2">Leaf</tissue>
    </source>
</reference>
<protein>
    <submittedName>
        <fullName evidence="2">Uncharacterized protein</fullName>
    </submittedName>
</protein>
<evidence type="ECO:0000256" key="1">
    <source>
        <dbReference type="ARBA" id="ARBA00006974"/>
    </source>
</evidence>
<dbReference type="InterPro" id="IPR003676">
    <property type="entry name" value="SAUR_fam"/>
</dbReference>
<accession>A0A8K0DSE0</accession>
<keyword evidence="3" id="KW-1185">Reference proteome</keyword>
<dbReference type="Proteomes" id="UP000796880">
    <property type="component" value="Unassembled WGS sequence"/>
</dbReference>
<dbReference type="Pfam" id="PF02519">
    <property type="entry name" value="Auxin_inducible"/>
    <property type="match status" value="1"/>
</dbReference>
<comment type="caution">
    <text evidence="2">The sequence shown here is derived from an EMBL/GenBank/DDBJ whole genome shotgun (WGS) entry which is preliminary data.</text>
</comment>
<evidence type="ECO:0000313" key="3">
    <source>
        <dbReference type="Proteomes" id="UP000796880"/>
    </source>
</evidence>
<organism evidence="2 3">
    <name type="scientific">Rhamnella rubrinervis</name>
    <dbReference type="NCBI Taxonomy" id="2594499"/>
    <lineage>
        <taxon>Eukaryota</taxon>
        <taxon>Viridiplantae</taxon>
        <taxon>Streptophyta</taxon>
        <taxon>Embryophyta</taxon>
        <taxon>Tracheophyta</taxon>
        <taxon>Spermatophyta</taxon>
        <taxon>Magnoliopsida</taxon>
        <taxon>eudicotyledons</taxon>
        <taxon>Gunneridae</taxon>
        <taxon>Pentapetalae</taxon>
        <taxon>rosids</taxon>
        <taxon>fabids</taxon>
        <taxon>Rosales</taxon>
        <taxon>Rhamnaceae</taxon>
        <taxon>rhamnoid group</taxon>
        <taxon>Rhamneae</taxon>
        <taxon>Rhamnella</taxon>
    </lineage>
</organism>
<dbReference type="AlphaFoldDB" id="A0A8K0DSE0"/>
<dbReference type="EMBL" id="VOIH02000010">
    <property type="protein sequence ID" value="KAF3435816.1"/>
    <property type="molecule type" value="Genomic_DNA"/>
</dbReference>
<comment type="similarity">
    <text evidence="1">Belongs to the ARG7 family.</text>
</comment>
<dbReference type="OrthoDB" id="979846at2759"/>
<dbReference type="GO" id="GO:0009733">
    <property type="term" value="P:response to auxin"/>
    <property type="evidence" value="ECO:0007669"/>
    <property type="project" value="InterPro"/>
</dbReference>
<proteinExistence type="inferred from homology"/>
<gene>
    <name evidence="2" type="ORF">FNV43_RR22908</name>
</gene>